<feature type="compositionally biased region" description="Polar residues" evidence="1">
    <location>
        <begin position="1100"/>
        <end position="1111"/>
    </location>
</feature>
<dbReference type="Gene3D" id="3.30.160.60">
    <property type="entry name" value="Classic Zinc Finger"/>
    <property type="match status" value="1"/>
</dbReference>
<proteinExistence type="predicted"/>
<feature type="region of interest" description="Disordered" evidence="1">
    <location>
        <begin position="1"/>
        <end position="29"/>
    </location>
</feature>
<dbReference type="PANTHER" id="PTHR35767">
    <property type="entry name" value="HAPLESS PROTEIN"/>
    <property type="match status" value="1"/>
</dbReference>
<feature type="region of interest" description="Disordered" evidence="1">
    <location>
        <begin position="194"/>
        <end position="213"/>
    </location>
</feature>
<feature type="compositionally biased region" description="Polar residues" evidence="1">
    <location>
        <begin position="1392"/>
        <end position="1401"/>
    </location>
</feature>
<protein>
    <submittedName>
        <fullName evidence="2">Uncharacterized protein</fullName>
    </submittedName>
</protein>
<dbReference type="Proteomes" id="UP001187192">
    <property type="component" value="Unassembled WGS sequence"/>
</dbReference>
<feature type="compositionally biased region" description="Basic and acidic residues" evidence="1">
    <location>
        <begin position="129"/>
        <end position="139"/>
    </location>
</feature>
<feature type="region of interest" description="Disordered" evidence="1">
    <location>
        <begin position="222"/>
        <end position="244"/>
    </location>
</feature>
<feature type="compositionally biased region" description="Polar residues" evidence="1">
    <location>
        <begin position="233"/>
        <end position="243"/>
    </location>
</feature>
<dbReference type="EMBL" id="BTGU01000092">
    <property type="protein sequence ID" value="GMN59850.1"/>
    <property type="molecule type" value="Genomic_DNA"/>
</dbReference>
<feature type="compositionally biased region" description="Pro residues" evidence="1">
    <location>
        <begin position="884"/>
        <end position="894"/>
    </location>
</feature>
<name>A0AA88DQW4_FICCA</name>
<gene>
    <name evidence="2" type="ORF">TIFTF001_028938</name>
</gene>
<feature type="region of interest" description="Disordered" evidence="1">
    <location>
        <begin position="126"/>
        <end position="160"/>
    </location>
</feature>
<accession>A0AA88DQW4</accession>
<dbReference type="PANTHER" id="PTHR35767:SF1">
    <property type="entry name" value="HAPLESS PROTEIN"/>
    <property type="match status" value="1"/>
</dbReference>
<feature type="compositionally biased region" description="Polar residues" evidence="1">
    <location>
        <begin position="647"/>
        <end position="661"/>
    </location>
</feature>
<feature type="region of interest" description="Disordered" evidence="1">
    <location>
        <begin position="868"/>
        <end position="951"/>
    </location>
</feature>
<feature type="region of interest" description="Disordered" evidence="1">
    <location>
        <begin position="637"/>
        <end position="670"/>
    </location>
</feature>
<feature type="compositionally biased region" description="Polar residues" evidence="1">
    <location>
        <begin position="197"/>
        <end position="213"/>
    </location>
</feature>
<feature type="region of interest" description="Disordered" evidence="1">
    <location>
        <begin position="358"/>
        <end position="396"/>
    </location>
</feature>
<reference evidence="2" key="1">
    <citation type="submission" date="2023-07" db="EMBL/GenBank/DDBJ databases">
        <title>draft genome sequence of fig (Ficus carica).</title>
        <authorList>
            <person name="Takahashi T."/>
            <person name="Nishimura K."/>
        </authorList>
    </citation>
    <scope>NUCLEOTIDE SEQUENCE</scope>
</reference>
<evidence type="ECO:0000256" key="1">
    <source>
        <dbReference type="SAM" id="MobiDB-lite"/>
    </source>
</evidence>
<feature type="region of interest" description="Disordered" evidence="1">
    <location>
        <begin position="1392"/>
        <end position="1417"/>
    </location>
</feature>
<feature type="compositionally biased region" description="Polar residues" evidence="1">
    <location>
        <begin position="907"/>
        <end position="922"/>
    </location>
</feature>
<feature type="compositionally biased region" description="Polar residues" evidence="1">
    <location>
        <begin position="933"/>
        <end position="949"/>
    </location>
</feature>
<evidence type="ECO:0000313" key="2">
    <source>
        <dbReference type="EMBL" id="GMN59850.1"/>
    </source>
</evidence>
<feature type="region of interest" description="Disordered" evidence="1">
    <location>
        <begin position="1100"/>
        <end position="1136"/>
    </location>
</feature>
<sequence length="1448" mass="159131">MLSVENSPPTSPDPHLILKPSTTANPQNHELDLPPLPHFSIRDYVSTARSNDIKRNWPFSLKNLQLCLKHGVKDVLPPFQPLDAVRNQAFINKTSSVERRTVTLDNNNNNNYYHDHQSIRNIISDEDDHQPSRSDHHDQLITSNKNLPDQYHDRDHLGPNIASCGTTGDNCFPSSTTNTPSVYDQSEIIEESVVIPRSTSSPLQTDTTTSTSLEAASVDQVAAEPAAPRVTGHKTSTQSTTRNSGKRCRLIVKFGSNSDRNSAEDIASNCTNQSETMASKICPVCKTFSSPSNTTLNAHIDQCLSAESSAPKWTLDSKLTRHRIKPRKTRLMVDIYAMAKCCTLEDLDRRNGSNWAAFSSFPSHEESEKSEMTPVEEQTSKQEAPPHDHHQTSSADHVGAVYIDANGIKLRILSKSDDIPSVSKVIKEHLRPRKPYKGGGKGSKFLSARKSKRRASKFNKYFKVKLAQGKKLLSTKARSSQISGVQGKKYGAGTSYKKERSNMQKQISVNPCNTGTLRQWACSKRTGVAKKLINKVSHQLVQYSKWQVSTENLGVENNQSRAHSPTSGPENREEQLVDLSGNIPVSNIFYDEAEACHKEEERSSGSKTRGHFVERNSLTPMKRNARQLRKERATVNDYHMPKPPNSELASAITSTKPSRSCHASRSKSMKISSARNDMISLALERSRAHLMTEMDDEVVLWDSELDHGPYDFNHNFAASQYGREDTHDETSLCRSNGLEMRRNTGVLSISRRKETVRSESSQLPFQYYADKEVENVDSSVSDKVDDDQGPASEDFQHSVDEIVPQVSPKLAVAENLVLSSHKSVELDNHALQYKGPICDVEVLTGPSGQHFAGRQEMFYADQLGNGLEELDSDVGQGSSFPDVDPIPIPGPPGSYLPSPRDMGSDDFQGNSSLTTSRVQSSQDQHDFVDGDSSDSPISATSTVSNSTGSRYDLKCSEPLVPSVVAPDHAVRDHKFKSSLSGGSVDSSIESAPVIVPQTAERLAFNKEKFKVNNKLPQSFIKSDHDEPCCCQRKERASQGVMFNYQESPLLKRRAMASSVVLPPMEKQSGCNLNTIRPSNAESRLPDVFSPRPEKVVLPVTSKSPASENISRGGSGESAGVKFSGRGDYDSVSPSSSNSILRLMGKNLMVVNRDQDESMPTGQSQPQSQINHLITSQFSPFSGVSQNQVHHHSFHPNFQQGSVFLGQDGYPHYDAERQCVVDARTSTSFPRLSPQMFCPGAASSFPNQHVRGGFATTMELREFKADHNNGAAKKSRHRSPIGAPLTIPAHHHCQNVLPPAAANYSVKEIITIDDVSENEADLAGHGVAKYSGGLREEGPVVSTSGIVIPSYNDDTKYRNPFFTACPLNQDHQSILPDNQSPLVLPNTGFHSLPSSRQVNNPSPVRWNGGGSGGSSGAVLQQSPFIASNKSPSSRGGHLRSAMYNCQSLM</sequence>
<feature type="compositionally biased region" description="Polar residues" evidence="1">
    <location>
        <begin position="554"/>
        <end position="569"/>
    </location>
</feature>
<feature type="compositionally biased region" description="Basic and acidic residues" evidence="1">
    <location>
        <begin position="378"/>
        <end position="391"/>
    </location>
</feature>
<keyword evidence="3" id="KW-1185">Reference proteome</keyword>
<feature type="region of interest" description="Disordered" evidence="1">
    <location>
        <begin position="554"/>
        <end position="574"/>
    </location>
</feature>
<organism evidence="2 3">
    <name type="scientific">Ficus carica</name>
    <name type="common">Common fig</name>
    <dbReference type="NCBI Taxonomy" id="3494"/>
    <lineage>
        <taxon>Eukaryota</taxon>
        <taxon>Viridiplantae</taxon>
        <taxon>Streptophyta</taxon>
        <taxon>Embryophyta</taxon>
        <taxon>Tracheophyta</taxon>
        <taxon>Spermatophyta</taxon>
        <taxon>Magnoliopsida</taxon>
        <taxon>eudicotyledons</taxon>
        <taxon>Gunneridae</taxon>
        <taxon>Pentapetalae</taxon>
        <taxon>rosids</taxon>
        <taxon>fabids</taxon>
        <taxon>Rosales</taxon>
        <taxon>Moraceae</taxon>
        <taxon>Ficeae</taxon>
        <taxon>Ficus</taxon>
    </lineage>
</organism>
<comment type="caution">
    <text evidence="2">The sequence shown here is derived from an EMBL/GenBank/DDBJ whole genome shotgun (WGS) entry which is preliminary data.</text>
</comment>
<evidence type="ECO:0000313" key="3">
    <source>
        <dbReference type="Proteomes" id="UP001187192"/>
    </source>
</evidence>